<organism evidence="2 3">
    <name type="scientific">Cherax quadricarinatus</name>
    <name type="common">Australian red claw crayfish</name>
    <dbReference type="NCBI Taxonomy" id="27406"/>
    <lineage>
        <taxon>Eukaryota</taxon>
        <taxon>Metazoa</taxon>
        <taxon>Ecdysozoa</taxon>
        <taxon>Arthropoda</taxon>
        <taxon>Crustacea</taxon>
        <taxon>Multicrustacea</taxon>
        <taxon>Malacostraca</taxon>
        <taxon>Eumalacostraca</taxon>
        <taxon>Eucarida</taxon>
        <taxon>Decapoda</taxon>
        <taxon>Pleocyemata</taxon>
        <taxon>Astacidea</taxon>
        <taxon>Parastacoidea</taxon>
        <taxon>Parastacidae</taxon>
        <taxon>Cherax</taxon>
    </lineage>
</organism>
<dbReference type="FunFam" id="2.60.40.10:FF:000437">
    <property type="entry name" value="Beat-IIIc, isoform A"/>
    <property type="match status" value="1"/>
</dbReference>
<evidence type="ECO:0000313" key="3">
    <source>
        <dbReference type="Proteomes" id="UP001445076"/>
    </source>
</evidence>
<reference evidence="2 3" key="1">
    <citation type="journal article" date="2024" name="BMC Genomics">
        <title>Genome assembly of redclaw crayfish (Cherax quadricarinatus) provides insights into its immune adaptation and hypoxia tolerance.</title>
        <authorList>
            <person name="Liu Z."/>
            <person name="Zheng J."/>
            <person name="Li H."/>
            <person name="Fang K."/>
            <person name="Wang S."/>
            <person name="He J."/>
            <person name="Zhou D."/>
            <person name="Weng S."/>
            <person name="Chi M."/>
            <person name="Gu Z."/>
            <person name="He J."/>
            <person name="Li F."/>
            <person name="Wang M."/>
        </authorList>
    </citation>
    <scope>NUCLEOTIDE SEQUENCE [LARGE SCALE GENOMIC DNA]</scope>
    <source>
        <strain evidence="2">ZL_2023a</strain>
    </source>
</reference>
<dbReference type="SUPFAM" id="SSF48726">
    <property type="entry name" value="Immunoglobulin"/>
    <property type="match status" value="2"/>
</dbReference>
<sequence length="290" mass="32596">ECLGRLWKMDTSSASTRYLLVLVFCCLAHQGAAMKWVRFSVPSWTSRGEDAVLTCQFDLEGERLYSVKWYKAGREFYRYVPGEWPRQQAFPQHGISVDVSQSDHQTVRLQRVSLEAGGRYKCEVLTEAPLFRTLVKSAAMNVVELPRGSPQVTGGETEYRLGDLVNLTCTAPRSIPPATLTWYINDQQAPQDYLAQYPPTSDNSGRFESRLGLQFRAERWHFVEDHVRLRCTASIHPLYLEEVHHSGVVVHPLVPALLEDQTAGVAAGGSVRQMTVLVAAHTLLLLLLVL</sequence>
<dbReference type="InterPro" id="IPR007110">
    <property type="entry name" value="Ig-like_dom"/>
</dbReference>
<feature type="domain" description="Ig-like" evidence="1">
    <location>
        <begin position="48"/>
        <end position="124"/>
    </location>
</feature>
<dbReference type="InterPro" id="IPR013783">
    <property type="entry name" value="Ig-like_fold"/>
</dbReference>
<feature type="domain" description="Ig-like" evidence="1">
    <location>
        <begin position="150"/>
        <end position="234"/>
    </location>
</feature>
<dbReference type="PANTHER" id="PTHR21261:SF15">
    <property type="entry name" value="BEATEN PATH IIIA, ISOFORM D-RELATED"/>
    <property type="match status" value="1"/>
</dbReference>
<dbReference type="InterPro" id="IPR003599">
    <property type="entry name" value="Ig_sub"/>
</dbReference>
<dbReference type="SMART" id="SM00409">
    <property type="entry name" value="IG"/>
    <property type="match status" value="2"/>
</dbReference>
<protein>
    <recommendedName>
        <fullName evidence="1">Ig-like domain-containing protein</fullName>
    </recommendedName>
</protein>
<comment type="caution">
    <text evidence="2">The sequence shown here is derived from an EMBL/GenBank/DDBJ whole genome shotgun (WGS) entry which is preliminary data.</text>
</comment>
<accession>A0AAW0YQ76</accession>
<dbReference type="EMBL" id="JARKIK010000002">
    <property type="protein sequence ID" value="KAK8753621.1"/>
    <property type="molecule type" value="Genomic_DNA"/>
</dbReference>
<dbReference type="Proteomes" id="UP001445076">
    <property type="component" value="Unassembled WGS sequence"/>
</dbReference>
<feature type="non-terminal residue" evidence="2">
    <location>
        <position position="1"/>
    </location>
</feature>
<dbReference type="PROSITE" id="PS50835">
    <property type="entry name" value="IG_LIKE"/>
    <property type="match status" value="2"/>
</dbReference>
<dbReference type="AlphaFoldDB" id="A0AAW0YQ76"/>
<name>A0AAW0YQ76_CHEQU</name>
<gene>
    <name evidence="2" type="ORF">OTU49_000696</name>
</gene>
<evidence type="ECO:0000259" key="1">
    <source>
        <dbReference type="PROSITE" id="PS50835"/>
    </source>
</evidence>
<dbReference type="Gene3D" id="2.60.40.10">
    <property type="entry name" value="Immunoglobulins"/>
    <property type="match status" value="2"/>
</dbReference>
<dbReference type="PANTHER" id="PTHR21261">
    <property type="entry name" value="BEAT PROTEIN"/>
    <property type="match status" value="1"/>
</dbReference>
<evidence type="ECO:0000313" key="2">
    <source>
        <dbReference type="EMBL" id="KAK8753621.1"/>
    </source>
</evidence>
<proteinExistence type="predicted"/>
<dbReference type="InterPro" id="IPR036179">
    <property type="entry name" value="Ig-like_dom_sf"/>
</dbReference>
<keyword evidence="3" id="KW-1185">Reference proteome</keyword>